<evidence type="ECO:0000256" key="1">
    <source>
        <dbReference type="ARBA" id="ARBA00023004"/>
    </source>
</evidence>
<protein>
    <submittedName>
        <fullName evidence="3">Ferrous iron (Fe2+) uptake protein FeoA</fullName>
    </submittedName>
</protein>
<evidence type="ECO:0000313" key="3">
    <source>
        <dbReference type="EMBL" id="KRL37293.1"/>
    </source>
</evidence>
<dbReference type="GO" id="GO:0046914">
    <property type="term" value="F:transition metal ion binding"/>
    <property type="evidence" value="ECO:0007669"/>
    <property type="project" value="InterPro"/>
</dbReference>
<name>A0A0R1PXH5_9LACO</name>
<dbReference type="PANTHER" id="PTHR42954:SF2">
    <property type="entry name" value="FE(2+) TRANSPORT PROTEIN A"/>
    <property type="match status" value="1"/>
</dbReference>
<dbReference type="InterPro" id="IPR007167">
    <property type="entry name" value="Fe-transptr_FeoA-like"/>
</dbReference>
<dbReference type="SUPFAM" id="SSF50037">
    <property type="entry name" value="C-terminal domain of transcriptional repressors"/>
    <property type="match status" value="2"/>
</dbReference>
<gene>
    <name evidence="3" type="ORF">FD20_GL000474</name>
</gene>
<dbReference type="InterPro" id="IPR052713">
    <property type="entry name" value="FeoA"/>
</dbReference>
<dbReference type="PATRIC" id="fig|1423812.3.peg.504"/>
<comment type="caution">
    <text evidence="3">The sequence shown here is derived from an EMBL/GenBank/DDBJ whole genome shotgun (WGS) entry which is preliminary data.</text>
</comment>
<dbReference type="AlphaFoldDB" id="A0A0R1PXH5"/>
<sequence length="161" mass="17789">MESLAKISNKGQYVIVDVLGEHRLAKRLAEMGVAPNGVLTVITVSKNESGMVIYLRGQRLAVSYSMAQSIMVKGINEKDNEKLVSLSRVKVGNSGIVNKIIGNKALRKRLMDMGLTKNTVIKIHQIAPLGDPIELIVRNYKLSIRRNEADFVLVSEMEVAE</sequence>
<dbReference type="Proteomes" id="UP000051155">
    <property type="component" value="Unassembled WGS sequence"/>
</dbReference>
<dbReference type="OrthoDB" id="9811076at2"/>
<dbReference type="Gene3D" id="2.30.30.90">
    <property type="match status" value="2"/>
</dbReference>
<proteinExistence type="predicted"/>
<feature type="domain" description="Ferrous iron transporter FeoA-like" evidence="2">
    <location>
        <begin position="84"/>
        <end position="156"/>
    </location>
</feature>
<feature type="domain" description="Ferrous iron transporter FeoA-like" evidence="2">
    <location>
        <begin position="2"/>
        <end position="74"/>
    </location>
</feature>
<dbReference type="InterPro" id="IPR038157">
    <property type="entry name" value="FeoA_core_dom"/>
</dbReference>
<dbReference type="RefSeq" id="WP_057737260.1">
    <property type="nucleotide sequence ID" value="NZ_AZEG01000013.1"/>
</dbReference>
<evidence type="ECO:0000313" key="4">
    <source>
        <dbReference type="Proteomes" id="UP000051155"/>
    </source>
</evidence>
<reference evidence="3 4" key="1">
    <citation type="journal article" date="2015" name="Genome Announc.">
        <title>Expanding the biotechnology potential of lactobacilli through comparative genomics of 213 strains and associated genera.</title>
        <authorList>
            <person name="Sun Z."/>
            <person name="Harris H.M."/>
            <person name="McCann A."/>
            <person name="Guo C."/>
            <person name="Argimon S."/>
            <person name="Zhang W."/>
            <person name="Yang X."/>
            <person name="Jeffery I.B."/>
            <person name="Cooney J.C."/>
            <person name="Kagawa T.F."/>
            <person name="Liu W."/>
            <person name="Song Y."/>
            <person name="Salvetti E."/>
            <person name="Wrobel A."/>
            <person name="Rasinkangas P."/>
            <person name="Parkhill J."/>
            <person name="Rea M.C."/>
            <person name="O'Sullivan O."/>
            <person name="Ritari J."/>
            <person name="Douillard F.P."/>
            <person name="Paul Ross R."/>
            <person name="Yang R."/>
            <person name="Briner A.E."/>
            <person name="Felis G.E."/>
            <person name="de Vos W.M."/>
            <person name="Barrangou R."/>
            <person name="Klaenhammer T.R."/>
            <person name="Caufield P.W."/>
            <person name="Cui Y."/>
            <person name="Zhang H."/>
            <person name="O'Toole P.W."/>
        </authorList>
    </citation>
    <scope>NUCLEOTIDE SEQUENCE [LARGE SCALE GENOMIC DNA]</scope>
    <source>
        <strain evidence="3 4">DSM 19971</strain>
    </source>
</reference>
<keyword evidence="4" id="KW-1185">Reference proteome</keyword>
<dbReference type="InterPro" id="IPR008988">
    <property type="entry name" value="Transcriptional_repressor_C"/>
</dbReference>
<accession>A0A0R1PXH5</accession>
<dbReference type="Pfam" id="PF04023">
    <property type="entry name" value="FeoA"/>
    <property type="match status" value="2"/>
</dbReference>
<dbReference type="STRING" id="1423812.FD20_GL000474"/>
<dbReference type="EMBL" id="AZEG01000013">
    <property type="protein sequence ID" value="KRL37293.1"/>
    <property type="molecule type" value="Genomic_DNA"/>
</dbReference>
<dbReference type="PANTHER" id="PTHR42954">
    <property type="entry name" value="FE(2+) TRANSPORT PROTEIN A"/>
    <property type="match status" value="1"/>
</dbReference>
<dbReference type="SMART" id="SM00899">
    <property type="entry name" value="FeoA"/>
    <property type="match status" value="2"/>
</dbReference>
<organism evidence="3 4">
    <name type="scientific">Liquorilactobacillus uvarum DSM 19971</name>
    <dbReference type="NCBI Taxonomy" id="1423812"/>
    <lineage>
        <taxon>Bacteria</taxon>
        <taxon>Bacillati</taxon>
        <taxon>Bacillota</taxon>
        <taxon>Bacilli</taxon>
        <taxon>Lactobacillales</taxon>
        <taxon>Lactobacillaceae</taxon>
        <taxon>Liquorilactobacillus</taxon>
    </lineage>
</organism>
<evidence type="ECO:0000259" key="2">
    <source>
        <dbReference type="SMART" id="SM00899"/>
    </source>
</evidence>
<keyword evidence="1" id="KW-0408">Iron</keyword>